<feature type="signal peptide" evidence="1">
    <location>
        <begin position="1"/>
        <end position="18"/>
    </location>
</feature>
<proteinExistence type="predicted"/>
<dbReference type="CDD" id="cd00037">
    <property type="entry name" value="CLECT"/>
    <property type="match status" value="1"/>
</dbReference>
<evidence type="ECO:0000313" key="2">
    <source>
        <dbReference type="Proteomes" id="UP000887540"/>
    </source>
</evidence>
<feature type="chain" id="PRO_5037954203" evidence="1">
    <location>
        <begin position="19"/>
        <end position="285"/>
    </location>
</feature>
<accession>A0A914C4S4</accession>
<protein>
    <submittedName>
        <fullName evidence="3">C-type lectin domain-containing protein</fullName>
    </submittedName>
</protein>
<dbReference type="Gene3D" id="3.10.100.10">
    <property type="entry name" value="Mannose-Binding Protein A, subunit A"/>
    <property type="match status" value="1"/>
</dbReference>
<reference evidence="3" key="1">
    <citation type="submission" date="2022-11" db="UniProtKB">
        <authorList>
            <consortium name="WormBaseParasite"/>
        </authorList>
    </citation>
    <scope>IDENTIFICATION</scope>
</reference>
<dbReference type="SUPFAM" id="SSF56436">
    <property type="entry name" value="C-type lectin-like"/>
    <property type="match status" value="1"/>
</dbReference>
<keyword evidence="1" id="KW-0732">Signal</keyword>
<dbReference type="Proteomes" id="UP000887540">
    <property type="component" value="Unplaced"/>
</dbReference>
<organism evidence="2 3">
    <name type="scientific">Acrobeloides nanus</name>
    <dbReference type="NCBI Taxonomy" id="290746"/>
    <lineage>
        <taxon>Eukaryota</taxon>
        <taxon>Metazoa</taxon>
        <taxon>Ecdysozoa</taxon>
        <taxon>Nematoda</taxon>
        <taxon>Chromadorea</taxon>
        <taxon>Rhabditida</taxon>
        <taxon>Tylenchina</taxon>
        <taxon>Cephalobomorpha</taxon>
        <taxon>Cephaloboidea</taxon>
        <taxon>Cephalobidae</taxon>
        <taxon>Acrobeloides</taxon>
    </lineage>
</organism>
<keyword evidence="2" id="KW-1185">Reference proteome</keyword>
<dbReference type="InterPro" id="IPR016187">
    <property type="entry name" value="CTDL_fold"/>
</dbReference>
<dbReference type="AlphaFoldDB" id="A0A914C4S4"/>
<dbReference type="InterPro" id="IPR016186">
    <property type="entry name" value="C-type_lectin-like/link_sf"/>
</dbReference>
<name>A0A914C4S4_9BILA</name>
<sequence>MSKLILLILIFLLPYSDCLECYSNVDSHNNIPYGDVKGHNNYCDPHYEADWCIKIVDYYYGDVLRDCAYDDYTNDYSFMYNLDHVCHYLGERCMNTTYGYLQSISNQLKQMNSRQPQKIMHHNRTDETVPQMHYNLTKLIENAKSNNTIQEKANRESSYYGQILVCCCDSYGLKDYDVAWIGLVWNNQTNTAFWLDGSPVNYTNFPNPIACGFNGNYNGYFISKRYIDQSMSGYWFNCTTSAYALCEYRLDHIKQSGHSGKSSNKENSAFLIFTFLFSIILKHVV</sequence>
<dbReference type="WBParaSite" id="ACRNAN_Path_299.g1133.t1">
    <property type="protein sequence ID" value="ACRNAN_Path_299.g1133.t1"/>
    <property type="gene ID" value="ACRNAN_Path_299.g1133"/>
</dbReference>
<evidence type="ECO:0000256" key="1">
    <source>
        <dbReference type="SAM" id="SignalP"/>
    </source>
</evidence>
<evidence type="ECO:0000313" key="3">
    <source>
        <dbReference type="WBParaSite" id="ACRNAN_Path_299.g1133.t1"/>
    </source>
</evidence>